<sequence>MQIIILLSAVFIVLLSPVNVYADQTASASIIRESRIEEARDDRLIRMEKALSLYHSDLAPYSKFIIDISDKYDLPWSLIASISGVESGFCRNIPKFSYNCWGWANGNRSFTGFEDALETVASGLKQIYFDRGLTTPELINPIYAPPTPSWARKVRFFMSAIENQTPDINLEFNL</sequence>
<dbReference type="AlphaFoldDB" id="A0A0G0ZCE6"/>
<protein>
    <recommendedName>
        <fullName evidence="3">Mannosyl-glycoprotein endo-beta-N-acetylglucosamidase-like domain-containing protein</fullName>
    </recommendedName>
</protein>
<proteinExistence type="predicted"/>
<organism evidence="1 2">
    <name type="scientific">Candidatus Gottesmanbacteria bacterium GW2011_GWA2_42_18</name>
    <dbReference type="NCBI Taxonomy" id="1618442"/>
    <lineage>
        <taxon>Bacteria</taxon>
        <taxon>Candidatus Gottesmaniibacteriota</taxon>
    </lineage>
</organism>
<dbReference type="SUPFAM" id="SSF53955">
    <property type="entry name" value="Lysozyme-like"/>
    <property type="match status" value="1"/>
</dbReference>
<evidence type="ECO:0000313" key="1">
    <source>
        <dbReference type="EMBL" id="KKS46339.1"/>
    </source>
</evidence>
<dbReference type="Proteomes" id="UP000034320">
    <property type="component" value="Unassembled WGS sequence"/>
</dbReference>
<evidence type="ECO:0008006" key="3">
    <source>
        <dbReference type="Google" id="ProtNLM"/>
    </source>
</evidence>
<gene>
    <name evidence="1" type="ORF">UV09_C0018G0015</name>
</gene>
<name>A0A0G0ZCE6_9BACT</name>
<accession>A0A0G0ZCE6</accession>
<dbReference type="InterPro" id="IPR023346">
    <property type="entry name" value="Lysozyme-like_dom_sf"/>
</dbReference>
<reference evidence="1 2" key="1">
    <citation type="journal article" date="2015" name="Nature">
        <title>rRNA introns, odd ribosomes, and small enigmatic genomes across a large radiation of phyla.</title>
        <authorList>
            <person name="Brown C.T."/>
            <person name="Hug L.A."/>
            <person name="Thomas B.C."/>
            <person name="Sharon I."/>
            <person name="Castelle C.J."/>
            <person name="Singh A."/>
            <person name="Wilkins M.J."/>
            <person name="Williams K.H."/>
            <person name="Banfield J.F."/>
        </authorList>
    </citation>
    <scope>NUCLEOTIDE SEQUENCE [LARGE SCALE GENOMIC DNA]</scope>
</reference>
<evidence type="ECO:0000313" key="2">
    <source>
        <dbReference type="Proteomes" id="UP000034320"/>
    </source>
</evidence>
<dbReference type="EMBL" id="LCDD01000018">
    <property type="protein sequence ID" value="KKS46339.1"/>
    <property type="molecule type" value="Genomic_DNA"/>
</dbReference>
<comment type="caution">
    <text evidence="1">The sequence shown here is derived from an EMBL/GenBank/DDBJ whole genome shotgun (WGS) entry which is preliminary data.</text>
</comment>